<dbReference type="AlphaFoldDB" id="A0A3P9PZL6"/>
<dbReference type="SUPFAM" id="SSF50891">
    <property type="entry name" value="Cyclophilin-like"/>
    <property type="match status" value="1"/>
</dbReference>
<comment type="similarity">
    <text evidence="2">Belongs to the cyclophilin-type PPIase family.</text>
</comment>
<feature type="domain" description="PPIase cyclophilin-type" evidence="8">
    <location>
        <begin position="19"/>
        <end position="167"/>
    </location>
</feature>
<comment type="subcellular location">
    <subcellularLocation>
        <location evidence="1">Nucleus</location>
    </subcellularLocation>
</comment>
<evidence type="ECO:0000256" key="1">
    <source>
        <dbReference type="ARBA" id="ARBA00004123"/>
    </source>
</evidence>
<accession>A0A3P9PZL6</accession>
<reference evidence="9" key="2">
    <citation type="submission" date="2025-08" db="UniProtKB">
        <authorList>
            <consortium name="Ensembl"/>
        </authorList>
    </citation>
    <scope>IDENTIFICATION</scope>
    <source>
        <strain evidence="9">Guanapo</strain>
    </source>
</reference>
<feature type="region of interest" description="Disordered" evidence="7">
    <location>
        <begin position="379"/>
        <end position="400"/>
    </location>
</feature>
<feature type="region of interest" description="Disordered" evidence="7">
    <location>
        <begin position="412"/>
        <end position="455"/>
    </location>
</feature>
<dbReference type="InterPro" id="IPR020892">
    <property type="entry name" value="Cyclophilin-type_PPIase_CS"/>
</dbReference>
<evidence type="ECO:0000256" key="5">
    <source>
        <dbReference type="ARBA" id="ARBA00042090"/>
    </source>
</evidence>
<dbReference type="GO" id="GO:0003755">
    <property type="term" value="F:peptidyl-prolyl cis-trans isomerase activity"/>
    <property type="evidence" value="ECO:0007669"/>
    <property type="project" value="InterPro"/>
</dbReference>
<dbReference type="PANTHER" id="PTHR45625">
    <property type="entry name" value="PEPTIDYL-PROLYL CIS-TRANS ISOMERASE-RELATED"/>
    <property type="match status" value="1"/>
</dbReference>
<name>A0A3P9PZL6_POERE</name>
<feature type="compositionally biased region" description="Basic and acidic residues" evidence="7">
    <location>
        <begin position="173"/>
        <end position="194"/>
    </location>
</feature>
<dbReference type="Gene3D" id="2.40.100.10">
    <property type="entry name" value="Cyclophilin-like"/>
    <property type="match status" value="1"/>
</dbReference>
<evidence type="ECO:0000259" key="8">
    <source>
        <dbReference type="PROSITE" id="PS50072"/>
    </source>
</evidence>
<comment type="subunit">
    <text evidence="6">Part of the activated spliceosome B/catalytic step 1 spliceosome, one of the forms of the spliceosome which has a well-formed active site but still cannot catalyze the branching reaction and is composed at least of 52 proteins, the U2, U5 and U6 snRNAs and the pre-mRNA. Recruited during early steps of activated spliceosome B maturation, it is probably one of the first proteins released from this complex as he matures to the spliceosome C complex. Component of the minor spliceosome, which splices U12-type introns.</text>
</comment>
<evidence type="ECO:0000313" key="10">
    <source>
        <dbReference type="Proteomes" id="UP000242638"/>
    </source>
</evidence>
<keyword evidence="10" id="KW-1185">Reference proteome</keyword>
<dbReference type="PANTHER" id="PTHR45625:SF6">
    <property type="entry name" value="SPLICEOSOME-ASSOCIATED PROTEIN CWC27 HOMOLOG"/>
    <property type="match status" value="1"/>
</dbReference>
<dbReference type="PROSITE" id="PS50072">
    <property type="entry name" value="CSA_PPIASE_2"/>
    <property type="match status" value="1"/>
</dbReference>
<dbReference type="STRING" id="8081.ENSPREP00000027209"/>
<feature type="compositionally biased region" description="Basic and acidic residues" evidence="7">
    <location>
        <begin position="261"/>
        <end position="270"/>
    </location>
</feature>
<evidence type="ECO:0000256" key="2">
    <source>
        <dbReference type="ARBA" id="ARBA00007365"/>
    </source>
</evidence>
<dbReference type="OMA" id="DDWYDVY"/>
<dbReference type="Ensembl" id="ENSPRET00000027499.1">
    <property type="protein sequence ID" value="ENSPREP00000027209.1"/>
    <property type="gene ID" value="ENSPREG00000018364.1"/>
</dbReference>
<dbReference type="Proteomes" id="UP000242638">
    <property type="component" value="Unassembled WGS sequence"/>
</dbReference>
<reference evidence="9" key="3">
    <citation type="submission" date="2025-09" db="UniProtKB">
        <authorList>
            <consortium name="Ensembl"/>
        </authorList>
    </citation>
    <scope>IDENTIFICATION</scope>
    <source>
        <strain evidence="9">Guanapo</strain>
    </source>
</reference>
<dbReference type="InterPro" id="IPR029000">
    <property type="entry name" value="Cyclophilin-like_dom_sf"/>
</dbReference>
<dbReference type="GO" id="GO:0071013">
    <property type="term" value="C:catalytic step 2 spliceosome"/>
    <property type="evidence" value="ECO:0007669"/>
    <property type="project" value="TreeGrafter"/>
</dbReference>
<feature type="compositionally biased region" description="Acidic residues" evidence="7">
    <location>
        <begin position="249"/>
        <end position="260"/>
    </location>
</feature>
<dbReference type="Pfam" id="PF00160">
    <property type="entry name" value="Pro_isomerase"/>
    <property type="match status" value="1"/>
</dbReference>
<feature type="compositionally biased region" description="Basic and acidic residues" evidence="7">
    <location>
        <begin position="231"/>
        <end position="241"/>
    </location>
</feature>
<dbReference type="Bgee" id="ENSPREG00000018364">
    <property type="expression patterns" value="Expressed in head and 1 other cell type or tissue"/>
</dbReference>
<dbReference type="InterPro" id="IPR002130">
    <property type="entry name" value="Cyclophilin-type_PPIase_dom"/>
</dbReference>
<evidence type="ECO:0000256" key="4">
    <source>
        <dbReference type="ARBA" id="ARBA00040027"/>
    </source>
</evidence>
<dbReference type="InterPro" id="IPR044666">
    <property type="entry name" value="Cyclophilin_A-like"/>
</dbReference>
<dbReference type="GO" id="GO:0006457">
    <property type="term" value="P:protein folding"/>
    <property type="evidence" value="ECO:0007669"/>
    <property type="project" value="InterPro"/>
</dbReference>
<dbReference type="PROSITE" id="PS00170">
    <property type="entry name" value="CSA_PPIASE_1"/>
    <property type="match status" value="1"/>
</dbReference>
<feature type="region of interest" description="Disordered" evidence="7">
    <location>
        <begin position="173"/>
        <end position="338"/>
    </location>
</feature>
<dbReference type="GeneTree" id="ENSGT00940000155967"/>
<evidence type="ECO:0000256" key="6">
    <source>
        <dbReference type="ARBA" id="ARBA00046368"/>
    </source>
</evidence>
<proteinExistence type="inferred from homology"/>
<evidence type="ECO:0000256" key="3">
    <source>
        <dbReference type="ARBA" id="ARBA00023242"/>
    </source>
</evidence>
<dbReference type="PRINTS" id="PR00153">
    <property type="entry name" value="CSAPPISMRASE"/>
</dbReference>
<evidence type="ECO:0000256" key="7">
    <source>
        <dbReference type="SAM" id="MobiDB-lite"/>
    </source>
</evidence>
<feature type="compositionally biased region" description="Basic and acidic residues" evidence="7">
    <location>
        <begin position="289"/>
        <end position="334"/>
    </location>
</feature>
<sequence>MSNIYIQEPPTSGKVLLKTTAGEIDIELWSKEAPKACRNFVQLCMEYYDGTIFHRVVPDFIIQGGDPTGTGTGGESIYGRPFKDEFHSRLRFIRRGLVAMANAGQHDNGSQFFFTLGRADELNNKHTIFGKLQVTGDTIYNLLRLTEVECDANERPLKPHKIRTAEVLHSPFDDIIPRETKKSRKEKDKEEVKKSQSKATNFNLLSFGEEAEEDEEMVTQVSQTLKGKSKSSHDLLKDDPRLSSVPAVEADDGDEESDSEEKERMRELISKKLKKEKGAETAAEPAETETEKKTSRDELKKEVRQLKKELQAIKQRREERSNPPAEEVKEKKPTSEAVAEYLEERKKYEELRQQKRKKVSNREEQQTLALLNSFKSKLSSAITEGPEEEEDVEELAEDDDKGMAHVLQFDEQSKKVKDANMQDEDTFEIYDPRNPVNKRRREESKKIMKEKKAKR</sequence>
<reference evidence="10" key="1">
    <citation type="submission" date="2013-11" db="EMBL/GenBank/DDBJ databases">
        <title>The genomic landscape of the Guanapo guppy.</title>
        <authorList>
            <person name="Kuenstner A."/>
            <person name="Dreyer C."/>
        </authorList>
    </citation>
    <scope>NUCLEOTIDE SEQUENCE</scope>
    <source>
        <strain evidence="10">Guanapo</strain>
    </source>
</reference>
<evidence type="ECO:0000313" key="9">
    <source>
        <dbReference type="Ensembl" id="ENSPREP00000027209.1"/>
    </source>
</evidence>
<dbReference type="CDD" id="cd01925">
    <property type="entry name" value="cyclophilin_CeCYP16-like"/>
    <property type="match status" value="1"/>
</dbReference>
<feature type="compositionally biased region" description="Acidic residues" evidence="7">
    <location>
        <begin position="385"/>
        <end position="400"/>
    </location>
</feature>
<dbReference type="FunFam" id="2.40.100.10:FF:000007">
    <property type="entry name" value="Peptidyl-prolyl cis-trans isomerase CWC27 homolog"/>
    <property type="match status" value="1"/>
</dbReference>
<organism evidence="9 10">
    <name type="scientific">Poecilia reticulata</name>
    <name type="common">Guppy</name>
    <name type="synonym">Acanthophacelus reticulatus</name>
    <dbReference type="NCBI Taxonomy" id="8081"/>
    <lineage>
        <taxon>Eukaryota</taxon>
        <taxon>Metazoa</taxon>
        <taxon>Chordata</taxon>
        <taxon>Craniata</taxon>
        <taxon>Vertebrata</taxon>
        <taxon>Euteleostomi</taxon>
        <taxon>Actinopterygii</taxon>
        <taxon>Neopterygii</taxon>
        <taxon>Teleostei</taxon>
        <taxon>Neoteleostei</taxon>
        <taxon>Acanthomorphata</taxon>
        <taxon>Ovalentaria</taxon>
        <taxon>Atherinomorphae</taxon>
        <taxon>Cyprinodontiformes</taxon>
        <taxon>Poeciliidae</taxon>
        <taxon>Poeciliinae</taxon>
        <taxon>Poecilia</taxon>
    </lineage>
</organism>
<protein>
    <recommendedName>
        <fullName evidence="4">Spliceosome-associated protein CWC27 homolog</fullName>
    </recommendedName>
    <alternativeName>
        <fullName evidence="5">Probable inactive peptidyl-prolyl cis-trans isomerase CWC27 homolog</fullName>
    </alternativeName>
</protein>
<keyword evidence="3" id="KW-0539">Nucleus</keyword>